<evidence type="ECO:0000256" key="7">
    <source>
        <dbReference type="ARBA" id="ARBA00032903"/>
    </source>
</evidence>
<reference evidence="9 10" key="1">
    <citation type="journal article" date="2014" name="PLoS ONE">
        <title>De novo Genome Assembly of the Fungal Plant Pathogen Pyrenophora semeniperda.</title>
        <authorList>
            <person name="Soliai M.M."/>
            <person name="Meyer S.E."/>
            <person name="Udall J.A."/>
            <person name="Elzinga D.E."/>
            <person name="Hermansen R.A."/>
            <person name="Bodily P.M."/>
            <person name="Hart A.A."/>
            <person name="Coleman C.E."/>
        </authorList>
    </citation>
    <scope>NUCLEOTIDE SEQUENCE [LARGE SCALE GENOMIC DNA]</scope>
    <source>
        <strain evidence="9 10">CCB06</strain>
        <tissue evidence="9">Mycelium</tissue>
    </source>
</reference>
<evidence type="ECO:0000256" key="6">
    <source>
        <dbReference type="ARBA" id="ARBA00023239"/>
    </source>
</evidence>
<evidence type="ECO:0000256" key="4">
    <source>
        <dbReference type="ARBA" id="ARBA00013043"/>
    </source>
</evidence>
<dbReference type="GO" id="GO:0005737">
    <property type="term" value="C:cytoplasm"/>
    <property type="evidence" value="ECO:0007669"/>
    <property type="project" value="TreeGrafter"/>
</dbReference>
<evidence type="ECO:0000256" key="2">
    <source>
        <dbReference type="ARBA" id="ARBA00005013"/>
    </source>
</evidence>
<keyword evidence="5" id="KW-0289">Folate biosynthesis</keyword>
<dbReference type="Gene3D" id="3.30.1130.10">
    <property type="match status" value="2"/>
</dbReference>
<dbReference type="SMART" id="SM00905">
    <property type="entry name" value="FolB"/>
    <property type="match status" value="1"/>
</dbReference>
<accession>A0A3M7M226</accession>
<evidence type="ECO:0000256" key="3">
    <source>
        <dbReference type="ARBA" id="ARBA00005708"/>
    </source>
</evidence>
<dbReference type="SUPFAM" id="SSF55620">
    <property type="entry name" value="Tetrahydrobiopterin biosynthesis enzymes-like"/>
    <property type="match status" value="2"/>
</dbReference>
<comment type="similarity">
    <text evidence="3">Belongs to the DHNA family.</text>
</comment>
<proteinExistence type="inferred from homology"/>
<gene>
    <name evidence="9" type="ORF">GMOD_00008159</name>
</gene>
<dbReference type="EMBL" id="KE747816">
    <property type="protein sequence ID" value="RMZ68454.1"/>
    <property type="molecule type" value="Genomic_DNA"/>
</dbReference>
<dbReference type="InterPro" id="IPR043133">
    <property type="entry name" value="GTP-CH-I_C/QueF"/>
</dbReference>
<sequence length="261" mass="29423">MALVRQVQWDAEMLQSGHFDKIMVQNLEVVVPAGKDVWGREKKQRANISVTLTLRNNFLTADDTVDSSTVHYGTLSKAIQALFKNDDMPWISTPELCIFISNSVREVAGPTILYALETDVSYTKGCMFGEKVGYKVSAIETGTGPISNVLYLRNVRIPCLIGVNSNERLNKQPVNVDLWVNNIDPSLVDEYPRLEMLLFELISESSFQTIESLLAWLVKELKEKFFVQKEDSNVWVTLRIGKPHAVPFADAPAVEISRPIY</sequence>
<keyword evidence="6" id="KW-0456">Lyase</keyword>
<dbReference type="InterPro" id="IPR006157">
    <property type="entry name" value="FolB_dom"/>
</dbReference>
<dbReference type="Proteomes" id="UP000265663">
    <property type="component" value="Unassembled WGS sequence"/>
</dbReference>
<comment type="catalytic activity">
    <reaction evidence="1">
        <text>7,8-dihydroneopterin = 6-hydroxymethyl-7,8-dihydropterin + glycolaldehyde</text>
        <dbReference type="Rhea" id="RHEA:10540"/>
        <dbReference type="ChEBI" id="CHEBI:17001"/>
        <dbReference type="ChEBI" id="CHEBI:17071"/>
        <dbReference type="ChEBI" id="CHEBI:44841"/>
        <dbReference type="EC" id="4.1.2.25"/>
    </reaction>
</comment>
<evidence type="ECO:0000313" key="9">
    <source>
        <dbReference type="EMBL" id="RMZ68454.1"/>
    </source>
</evidence>
<feature type="domain" description="Dihydroneopterin aldolase/epimerase" evidence="8">
    <location>
        <begin position="150"/>
        <end position="258"/>
    </location>
</feature>
<organism evidence="9 10">
    <name type="scientific">Pyrenophora seminiperda CCB06</name>
    <dbReference type="NCBI Taxonomy" id="1302712"/>
    <lineage>
        <taxon>Eukaryota</taxon>
        <taxon>Fungi</taxon>
        <taxon>Dikarya</taxon>
        <taxon>Ascomycota</taxon>
        <taxon>Pezizomycotina</taxon>
        <taxon>Dothideomycetes</taxon>
        <taxon>Pleosporomycetidae</taxon>
        <taxon>Pleosporales</taxon>
        <taxon>Pleosporineae</taxon>
        <taxon>Pleosporaceae</taxon>
        <taxon>Pyrenophora</taxon>
    </lineage>
</organism>
<dbReference type="AlphaFoldDB" id="A0A3M7M226"/>
<evidence type="ECO:0000256" key="5">
    <source>
        <dbReference type="ARBA" id="ARBA00022909"/>
    </source>
</evidence>
<protein>
    <recommendedName>
        <fullName evidence="4">dihydroneopterin aldolase</fullName>
        <ecNumber evidence="4">4.1.2.25</ecNumber>
    </recommendedName>
    <alternativeName>
        <fullName evidence="7">7,8-dihydroneopterin aldolase</fullName>
    </alternativeName>
</protein>
<evidence type="ECO:0000256" key="1">
    <source>
        <dbReference type="ARBA" id="ARBA00001353"/>
    </source>
</evidence>
<dbReference type="Pfam" id="PF02152">
    <property type="entry name" value="FolB"/>
    <property type="match status" value="1"/>
</dbReference>
<name>A0A3M7M226_9PLEO</name>
<keyword evidence="10" id="KW-1185">Reference proteome</keyword>
<dbReference type="PANTHER" id="PTHR42844">
    <property type="entry name" value="DIHYDRONEOPTERIN ALDOLASE 1-RELATED"/>
    <property type="match status" value="1"/>
</dbReference>
<evidence type="ECO:0000259" key="8">
    <source>
        <dbReference type="SMART" id="SM00905"/>
    </source>
</evidence>
<evidence type="ECO:0000313" key="10">
    <source>
        <dbReference type="Proteomes" id="UP000265663"/>
    </source>
</evidence>
<comment type="pathway">
    <text evidence="2">Cofactor biosynthesis; tetrahydrofolate biosynthesis; 2-amino-4-hydroxy-6-hydroxymethyl-7,8-dihydropteridine diphosphate from 7,8-dihydroneopterin triphosphate: step 3/4.</text>
</comment>
<dbReference type="OrthoDB" id="5425486at2759"/>
<dbReference type="PANTHER" id="PTHR42844:SF1">
    <property type="entry name" value="DIHYDRONEOPTERIN ALDOLASE 1-RELATED"/>
    <property type="match status" value="1"/>
</dbReference>
<dbReference type="GO" id="GO:0004150">
    <property type="term" value="F:dihydroneopterin aldolase activity"/>
    <property type="evidence" value="ECO:0007669"/>
    <property type="project" value="UniProtKB-EC"/>
</dbReference>
<dbReference type="GO" id="GO:0046656">
    <property type="term" value="P:folic acid biosynthetic process"/>
    <property type="evidence" value="ECO:0007669"/>
    <property type="project" value="UniProtKB-KW"/>
</dbReference>
<dbReference type="EC" id="4.1.2.25" evidence="4"/>
<dbReference type="InterPro" id="IPR006156">
    <property type="entry name" value="Dihydroneopterin_aldolase"/>
</dbReference>